<keyword evidence="3" id="KW-1185">Reference proteome</keyword>
<organism evidence="2 3">
    <name type="scientific">Stieleria marina</name>
    <dbReference type="NCBI Taxonomy" id="1930275"/>
    <lineage>
        <taxon>Bacteria</taxon>
        <taxon>Pseudomonadati</taxon>
        <taxon>Planctomycetota</taxon>
        <taxon>Planctomycetia</taxon>
        <taxon>Pirellulales</taxon>
        <taxon>Pirellulaceae</taxon>
        <taxon>Stieleria</taxon>
    </lineage>
</organism>
<accession>A0A517P3B4</accession>
<feature type="chain" id="PRO_5022004172" evidence="1">
    <location>
        <begin position="23"/>
        <end position="470"/>
    </location>
</feature>
<feature type="signal peptide" evidence="1">
    <location>
        <begin position="1"/>
        <end position="22"/>
    </location>
</feature>
<gene>
    <name evidence="2" type="ORF">K239x_58730</name>
</gene>
<proteinExistence type="predicted"/>
<protein>
    <submittedName>
        <fullName evidence="2">Neutral/alkaline non-lysosomal ceramidase</fullName>
    </submittedName>
</protein>
<evidence type="ECO:0000313" key="3">
    <source>
        <dbReference type="Proteomes" id="UP000319817"/>
    </source>
</evidence>
<name>A0A517P3B4_9BACT</name>
<evidence type="ECO:0000256" key="1">
    <source>
        <dbReference type="SAM" id="SignalP"/>
    </source>
</evidence>
<dbReference type="Proteomes" id="UP000319817">
    <property type="component" value="Chromosome"/>
</dbReference>
<dbReference type="AlphaFoldDB" id="A0A517P3B4"/>
<reference evidence="2 3" key="1">
    <citation type="submission" date="2019-02" db="EMBL/GenBank/DDBJ databases">
        <title>Deep-cultivation of Planctomycetes and their phenomic and genomic characterization uncovers novel biology.</title>
        <authorList>
            <person name="Wiegand S."/>
            <person name="Jogler M."/>
            <person name="Boedeker C."/>
            <person name="Pinto D."/>
            <person name="Vollmers J."/>
            <person name="Rivas-Marin E."/>
            <person name="Kohn T."/>
            <person name="Peeters S.H."/>
            <person name="Heuer A."/>
            <person name="Rast P."/>
            <person name="Oberbeckmann S."/>
            <person name="Bunk B."/>
            <person name="Jeske O."/>
            <person name="Meyerdierks A."/>
            <person name="Storesund J.E."/>
            <person name="Kallscheuer N."/>
            <person name="Luecker S."/>
            <person name="Lage O.M."/>
            <person name="Pohl T."/>
            <person name="Merkel B.J."/>
            <person name="Hornburger P."/>
            <person name="Mueller R.-W."/>
            <person name="Bruemmer F."/>
            <person name="Labrenz M."/>
            <person name="Spormann A.M."/>
            <person name="Op den Camp H."/>
            <person name="Overmann J."/>
            <person name="Amann R."/>
            <person name="Jetten M.S.M."/>
            <person name="Mascher T."/>
            <person name="Medema M.H."/>
            <person name="Devos D.P."/>
            <person name="Kaster A.-K."/>
            <person name="Ovreas L."/>
            <person name="Rohde M."/>
            <person name="Galperin M.Y."/>
            <person name="Jogler C."/>
        </authorList>
    </citation>
    <scope>NUCLEOTIDE SEQUENCE [LARGE SCALE GENOMIC DNA]</scope>
    <source>
        <strain evidence="2 3">K23_9</strain>
    </source>
</reference>
<dbReference type="EMBL" id="CP036526">
    <property type="protein sequence ID" value="QDT13853.1"/>
    <property type="molecule type" value="Genomic_DNA"/>
</dbReference>
<keyword evidence="1" id="KW-0732">Signal</keyword>
<sequence precursor="true">MQMPTKILLLLLVVCCAVPSPAEDKRAFRAGAAIADITPPLGEKVVGSFSPFPASNIHDALHARCLCLDDGETKLFFVLCDNVGIVKEVYDQARSEIAAKSDIDAEQILMAATHTHSACVSTSPKYSPIIAKGIVEAVLAANKNLQPARIGWGGIDESSELNNRRWYIKEAKHRTNPFGGVDTVRMNPPRNHPTLVAPAGPVDPEISFISVQSTNGTPIALLANYSLHYVGGVPRGDVSADYFGVFADSIGPMIGAKDDSPFVGMMSNGTSGDVNNIDFRFSSRDPKQTYEKYEKIDEVAQKVAKKVAEAHANISFRDWVPLGVRRSELTLKVRKPDEAMQAYFANLKVPENEKFAYHRHEKTYADRVQALLEGPDEYVVPLQAMRIGDLAIASIPFEVITEIGLELKTLAPLEDMFTIELANDSRGYLPTPRQHKLGGYETWMGTNRVQKDASELIVKELLSMMQQLAE</sequence>
<evidence type="ECO:0000313" key="2">
    <source>
        <dbReference type="EMBL" id="QDT13853.1"/>
    </source>
</evidence>